<dbReference type="InterPro" id="IPR001965">
    <property type="entry name" value="Znf_PHD"/>
</dbReference>
<evidence type="ECO:0000256" key="1">
    <source>
        <dbReference type="ARBA" id="ARBA00022723"/>
    </source>
</evidence>
<evidence type="ECO:0008006" key="10">
    <source>
        <dbReference type="Google" id="ProtNLM"/>
    </source>
</evidence>
<dbReference type="Proteomes" id="UP000036987">
    <property type="component" value="Unassembled WGS sequence"/>
</dbReference>
<accession>A0A0K9PJR3</accession>
<dbReference type="GO" id="GO:0008270">
    <property type="term" value="F:zinc ion binding"/>
    <property type="evidence" value="ECO:0007669"/>
    <property type="project" value="UniProtKB-KW"/>
</dbReference>
<evidence type="ECO:0000313" key="9">
    <source>
        <dbReference type="Proteomes" id="UP000036987"/>
    </source>
</evidence>
<dbReference type="GO" id="GO:0003712">
    <property type="term" value="F:transcription coregulator activity"/>
    <property type="evidence" value="ECO:0000318"/>
    <property type="project" value="GO_Central"/>
</dbReference>
<evidence type="ECO:0000259" key="7">
    <source>
        <dbReference type="PROSITE" id="PS51050"/>
    </source>
</evidence>
<evidence type="ECO:0000256" key="4">
    <source>
        <dbReference type="PROSITE-ProRule" id="PRU00146"/>
    </source>
</evidence>
<dbReference type="SMART" id="SM00249">
    <property type="entry name" value="PHD"/>
    <property type="match status" value="1"/>
</dbReference>
<reference evidence="9" key="1">
    <citation type="journal article" date="2016" name="Nature">
        <title>The genome of the seagrass Zostera marina reveals angiosperm adaptation to the sea.</title>
        <authorList>
            <person name="Olsen J.L."/>
            <person name="Rouze P."/>
            <person name="Verhelst B."/>
            <person name="Lin Y.-C."/>
            <person name="Bayer T."/>
            <person name="Collen J."/>
            <person name="Dattolo E."/>
            <person name="De Paoli E."/>
            <person name="Dittami S."/>
            <person name="Maumus F."/>
            <person name="Michel G."/>
            <person name="Kersting A."/>
            <person name="Lauritano C."/>
            <person name="Lohaus R."/>
            <person name="Toepel M."/>
            <person name="Tonon T."/>
            <person name="Vanneste K."/>
            <person name="Amirebrahimi M."/>
            <person name="Brakel J."/>
            <person name="Bostroem C."/>
            <person name="Chovatia M."/>
            <person name="Grimwood J."/>
            <person name="Jenkins J.W."/>
            <person name="Jueterbock A."/>
            <person name="Mraz A."/>
            <person name="Stam W.T."/>
            <person name="Tice H."/>
            <person name="Bornberg-Bauer E."/>
            <person name="Green P.J."/>
            <person name="Pearson G.A."/>
            <person name="Procaccini G."/>
            <person name="Duarte C.M."/>
            <person name="Schmutz J."/>
            <person name="Reusch T.B.H."/>
            <person name="Van de Peer Y."/>
        </authorList>
    </citation>
    <scope>NUCLEOTIDE SEQUENCE [LARGE SCALE GENOMIC DNA]</scope>
    <source>
        <strain evidence="9">cv. Finnish</strain>
    </source>
</reference>
<dbReference type="PROSITE" id="PS50016">
    <property type="entry name" value="ZF_PHD_2"/>
    <property type="match status" value="1"/>
</dbReference>
<feature type="compositionally biased region" description="Low complexity" evidence="5">
    <location>
        <begin position="104"/>
        <end position="114"/>
    </location>
</feature>
<comment type="caution">
    <text evidence="8">The sequence shown here is derived from an EMBL/GenBank/DDBJ whole genome shotgun (WGS) entry which is preliminary data.</text>
</comment>
<dbReference type="OrthoDB" id="787137at2759"/>
<dbReference type="GO" id="GO:0000785">
    <property type="term" value="C:chromatin"/>
    <property type="evidence" value="ECO:0000318"/>
    <property type="project" value="GO_Central"/>
</dbReference>
<protein>
    <recommendedName>
        <fullName evidence="10">PHD-type domain-containing protein</fullName>
    </recommendedName>
</protein>
<evidence type="ECO:0000256" key="3">
    <source>
        <dbReference type="ARBA" id="ARBA00022833"/>
    </source>
</evidence>
<evidence type="ECO:0000256" key="5">
    <source>
        <dbReference type="SAM" id="MobiDB-lite"/>
    </source>
</evidence>
<organism evidence="8 9">
    <name type="scientific">Zostera marina</name>
    <name type="common">Eelgrass</name>
    <dbReference type="NCBI Taxonomy" id="29655"/>
    <lineage>
        <taxon>Eukaryota</taxon>
        <taxon>Viridiplantae</taxon>
        <taxon>Streptophyta</taxon>
        <taxon>Embryophyta</taxon>
        <taxon>Tracheophyta</taxon>
        <taxon>Spermatophyta</taxon>
        <taxon>Magnoliopsida</taxon>
        <taxon>Liliopsida</taxon>
        <taxon>Zosteraceae</taxon>
        <taxon>Zostera</taxon>
    </lineage>
</organism>
<name>A0A0K9PJR3_ZOSMR</name>
<keyword evidence="1" id="KW-0479">Metal-binding</keyword>
<feature type="domain" description="CW-type" evidence="7">
    <location>
        <begin position="331"/>
        <end position="396"/>
    </location>
</feature>
<evidence type="ECO:0000313" key="8">
    <source>
        <dbReference type="EMBL" id="KMZ69293.1"/>
    </source>
</evidence>
<dbReference type="InterPro" id="IPR019787">
    <property type="entry name" value="Znf_PHD-finger"/>
</dbReference>
<sequence length="437" mass="49569">MCALNVYKRRKSCNLLALLPNETSAECSKSLLNDTSHSGFRFECDKSANDASARILHLSDQEVSLNNEVLHGDDSIFSALSLIPKDTINCFPITYSRRYNSSLKSSETCSSSKSNLDDQFPRLPKRTRDEEDTGTGDIDDACACSSISIPNSSKDFCVNFLKTRGLLVEPVFPFRNSNKVSLGILKGNEVNFHCRCKVCGLILQNYRKILFCDLCEEAFHLSCFPQSKVMAKSGDNWYCQSCAKTNPRPLLDAVKGKTFPNISEEYKRKILRKELGPIPFMLVDTGPYTSNVRIGSCFQANVPECYGLSELNPLEICNVTDKNLTKFPKNLDSIGNWIQCRGTIYNERNDNDAGVLCGKWRRSPLFVTQTDNWDCFCSVVWDPFHSDCAVPQEIETDEVMKHLKFVDLLKNRFNKPNTKHFMERERARQKIGEQLDK</sequence>
<dbReference type="GO" id="GO:0003682">
    <property type="term" value="F:chromatin binding"/>
    <property type="evidence" value="ECO:0000318"/>
    <property type="project" value="GO_Central"/>
</dbReference>
<dbReference type="GO" id="GO:0005634">
    <property type="term" value="C:nucleus"/>
    <property type="evidence" value="ECO:0000318"/>
    <property type="project" value="GO_Central"/>
</dbReference>
<gene>
    <name evidence="8" type="ORF">ZOSMA_218G00120</name>
</gene>
<evidence type="ECO:0000259" key="6">
    <source>
        <dbReference type="PROSITE" id="PS50016"/>
    </source>
</evidence>
<dbReference type="PROSITE" id="PS51050">
    <property type="entry name" value="ZF_CW"/>
    <property type="match status" value="1"/>
</dbReference>
<dbReference type="Pfam" id="PF00628">
    <property type="entry name" value="PHD"/>
    <property type="match status" value="1"/>
</dbReference>
<keyword evidence="2 4" id="KW-0863">Zinc-finger</keyword>
<dbReference type="InterPro" id="IPR011011">
    <property type="entry name" value="Znf_FYVE_PHD"/>
</dbReference>
<evidence type="ECO:0000256" key="2">
    <source>
        <dbReference type="ARBA" id="ARBA00022771"/>
    </source>
</evidence>
<dbReference type="EMBL" id="LFYR01000781">
    <property type="protein sequence ID" value="KMZ69293.1"/>
    <property type="molecule type" value="Genomic_DNA"/>
</dbReference>
<dbReference type="GO" id="GO:0004402">
    <property type="term" value="F:histone acetyltransferase activity"/>
    <property type="evidence" value="ECO:0000318"/>
    <property type="project" value="GO_Central"/>
</dbReference>
<feature type="region of interest" description="Disordered" evidence="5">
    <location>
        <begin position="104"/>
        <end position="134"/>
    </location>
</feature>
<feature type="domain" description="PHD-type" evidence="6">
    <location>
        <begin position="193"/>
        <end position="245"/>
    </location>
</feature>
<proteinExistence type="predicted"/>
<dbReference type="GO" id="GO:0006357">
    <property type="term" value="P:regulation of transcription by RNA polymerase II"/>
    <property type="evidence" value="ECO:0000318"/>
    <property type="project" value="GO_Central"/>
</dbReference>
<dbReference type="Gene3D" id="3.30.40.100">
    <property type="match status" value="1"/>
</dbReference>
<dbReference type="SUPFAM" id="SSF57903">
    <property type="entry name" value="FYVE/PHD zinc finger"/>
    <property type="match status" value="1"/>
</dbReference>
<dbReference type="Gene3D" id="2.30.30.1150">
    <property type="match status" value="1"/>
</dbReference>
<dbReference type="CDD" id="cd15489">
    <property type="entry name" value="PHD_SF"/>
    <property type="match status" value="1"/>
</dbReference>
<dbReference type="FunFam" id="3.30.40.100:FF:000005">
    <property type="entry name" value="uncharacterized protein LOC106759733 isoform X4"/>
    <property type="match status" value="1"/>
</dbReference>
<keyword evidence="9" id="KW-1185">Reference proteome</keyword>
<keyword evidence="3" id="KW-0862">Zinc</keyword>
<dbReference type="InterPro" id="IPR011124">
    <property type="entry name" value="Znf_CW"/>
</dbReference>
<dbReference type="AlphaFoldDB" id="A0A0K9PJR3"/>